<name>A0A3Q9BQ63_9BURK</name>
<dbReference type="InterPro" id="IPR027417">
    <property type="entry name" value="P-loop_NTPase"/>
</dbReference>
<dbReference type="PANTHER" id="PTHR39206:SF1">
    <property type="entry name" value="SLL8004 PROTEIN"/>
    <property type="match status" value="1"/>
</dbReference>
<keyword evidence="1" id="KW-0547">Nucleotide-binding</keyword>
<dbReference type="InterPro" id="IPR010488">
    <property type="entry name" value="Zeta_toxin_domain"/>
</dbReference>
<dbReference type="Proteomes" id="UP000275663">
    <property type="component" value="Chromosome"/>
</dbReference>
<evidence type="ECO:0000313" key="5">
    <source>
        <dbReference type="Proteomes" id="UP000275663"/>
    </source>
</evidence>
<dbReference type="GO" id="GO:0005524">
    <property type="term" value="F:ATP binding"/>
    <property type="evidence" value="ECO:0007669"/>
    <property type="project" value="UniProtKB-KW"/>
</dbReference>
<evidence type="ECO:0000313" key="4">
    <source>
        <dbReference type="EMBL" id="AZP11215.1"/>
    </source>
</evidence>
<protein>
    <recommendedName>
        <fullName evidence="3">Zeta toxin domain-containing protein</fullName>
    </recommendedName>
</protein>
<dbReference type="PANTHER" id="PTHR39206">
    <property type="entry name" value="SLL8004 PROTEIN"/>
    <property type="match status" value="1"/>
</dbReference>
<dbReference type="Pfam" id="PF06414">
    <property type="entry name" value="Zeta_toxin"/>
    <property type="match status" value="1"/>
</dbReference>
<keyword evidence="2" id="KW-0067">ATP-binding</keyword>
<dbReference type="KEGG" id="upv:EJN92_03860"/>
<sequence length="250" mass="28351">MSAQLPRLRVFAGPNGSGKSTIKDMLPAEWLGVYINADEIEKEIRTHHCLELSPFEIDASNEELQQFLRASTLLASAGLLNQIDSVKVLDGVILFEALDVNSYWASVLADYIRHKLLKAKMAFTFETVMSSPDKVDFLEKAQQAGFRTYLYYVATEDPEINISRVLHRVETGGHPVPEDKIISRYTRSLDLLYDAVAFADRAYIFDNSGHEKVWIAEVTNGNEIEIKTDQMPIWFKTALWDKFEDGELNA</sequence>
<evidence type="ECO:0000256" key="1">
    <source>
        <dbReference type="ARBA" id="ARBA00022741"/>
    </source>
</evidence>
<feature type="domain" description="Zeta toxin" evidence="3">
    <location>
        <begin position="105"/>
        <end position="214"/>
    </location>
</feature>
<keyword evidence="5" id="KW-1185">Reference proteome</keyword>
<dbReference type="AlphaFoldDB" id="A0A3Q9BQ63"/>
<organism evidence="4 5">
    <name type="scientific">Undibacterium parvum</name>
    <dbReference type="NCBI Taxonomy" id="401471"/>
    <lineage>
        <taxon>Bacteria</taxon>
        <taxon>Pseudomonadati</taxon>
        <taxon>Pseudomonadota</taxon>
        <taxon>Betaproteobacteria</taxon>
        <taxon>Burkholderiales</taxon>
        <taxon>Oxalobacteraceae</taxon>
        <taxon>Undibacterium</taxon>
    </lineage>
</organism>
<dbReference type="GO" id="GO:0016301">
    <property type="term" value="F:kinase activity"/>
    <property type="evidence" value="ECO:0007669"/>
    <property type="project" value="InterPro"/>
</dbReference>
<evidence type="ECO:0000259" key="3">
    <source>
        <dbReference type="Pfam" id="PF06414"/>
    </source>
</evidence>
<dbReference type="RefSeq" id="WP_126126607.1">
    <property type="nucleotide sequence ID" value="NZ_CP034464.1"/>
</dbReference>
<evidence type="ECO:0000256" key="2">
    <source>
        <dbReference type="ARBA" id="ARBA00022840"/>
    </source>
</evidence>
<dbReference type="SUPFAM" id="SSF52540">
    <property type="entry name" value="P-loop containing nucleoside triphosphate hydrolases"/>
    <property type="match status" value="1"/>
</dbReference>
<dbReference type="Gene3D" id="3.40.50.300">
    <property type="entry name" value="P-loop containing nucleotide triphosphate hydrolases"/>
    <property type="match status" value="1"/>
</dbReference>
<gene>
    <name evidence="4" type="ORF">EJN92_03860</name>
</gene>
<dbReference type="EMBL" id="CP034464">
    <property type="protein sequence ID" value="AZP11215.1"/>
    <property type="molecule type" value="Genomic_DNA"/>
</dbReference>
<dbReference type="OrthoDB" id="8561148at2"/>
<accession>A0A3Q9BQ63</accession>
<reference evidence="4 5" key="1">
    <citation type="journal article" date="2011" name="Int. J. Syst. Evol. Microbiol.">
        <title>Description of Undibacterium oligocarboniphilum sp. nov., isolated from purified water, and Undibacterium pigrum strain CCUG 49012 as the type strain of Undibacterium parvum sp. nov., and emended descriptions of the genus Undibacterium and the species Undibacterium pigrum.</title>
        <authorList>
            <person name="Eder W."/>
            <person name="Wanner G."/>
            <person name="Ludwig W."/>
            <person name="Busse H.J."/>
            <person name="Ziemke-Kageler F."/>
            <person name="Lang E."/>
        </authorList>
    </citation>
    <scope>NUCLEOTIDE SEQUENCE [LARGE SCALE GENOMIC DNA]</scope>
    <source>
        <strain evidence="4 5">DSM 23061</strain>
    </source>
</reference>
<proteinExistence type="predicted"/>